<organism evidence="2">
    <name type="scientific">uncultured Actinomycetospora sp</name>
    <dbReference type="NCBI Taxonomy" id="1135996"/>
    <lineage>
        <taxon>Bacteria</taxon>
        <taxon>Bacillati</taxon>
        <taxon>Actinomycetota</taxon>
        <taxon>Actinomycetes</taxon>
        <taxon>Pseudonocardiales</taxon>
        <taxon>Pseudonocardiaceae</taxon>
        <taxon>Actinomycetospora</taxon>
        <taxon>environmental samples</taxon>
    </lineage>
</organism>
<name>A0A6J4IUY3_9PSEU</name>
<feature type="compositionally biased region" description="Polar residues" evidence="1">
    <location>
        <begin position="7"/>
        <end position="23"/>
    </location>
</feature>
<evidence type="ECO:0000256" key="1">
    <source>
        <dbReference type="SAM" id="MobiDB-lite"/>
    </source>
</evidence>
<accession>A0A6J4IUY3</accession>
<evidence type="ECO:0000313" key="2">
    <source>
        <dbReference type="EMBL" id="CAA9262754.1"/>
    </source>
</evidence>
<reference evidence="2" key="1">
    <citation type="submission" date="2020-02" db="EMBL/GenBank/DDBJ databases">
        <authorList>
            <person name="Meier V. D."/>
        </authorList>
    </citation>
    <scope>NUCLEOTIDE SEQUENCE</scope>
    <source>
        <strain evidence="2">AVDCRST_MAG54</strain>
    </source>
</reference>
<feature type="compositionally biased region" description="Basic and acidic residues" evidence="1">
    <location>
        <begin position="36"/>
        <end position="45"/>
    </location>
</feature>
<protein>
    <submittedName>
        <fullName evidence="2">Uncharacterized protein</fullName>
    </submittedName>
</protein>
<gene>
    <name evidence="2" type="ORF">AVDCRST_MAG54-2563</name>
</gene>
<proteinExistence type="predicted"/>
<feature type="region of interest" description="Disordered" evidence="1">
    <location>
        <begin position="1"/>
        <end position="56"/>
    </location>
</feature>
<dbReference type="AlphaFoldDB" id="A0A6J4IUY3"/>
<sequence>MSRRHGSSSTHPAPRPSTTSTVDGTDRPPALSNPVETHEEADMAKPARTRRDRVRTVAGRRYEDVDELVRRSLPVPPEREERSDGGLTVQLLPHYLAAGSLPAFRVGDEVELAPAIYADAHLPAVSGRDRCTVDEFGCADARGTIVAAPLEPGACDCVVDVLDVGGRLFPLNWAGTRPASGRLWVEGALYWEPELDAGTPHGDAVTLCRRRFRVREVRRYVRTAHVPHSPVTLEGLPDPDEVAEDAVHVADLRALDEVAAPTAALAEADRRG</sequence>
<dbReference type="EMBL" id="CADCTH010000329">
    <property type="protein sequence ID" value="CAA9262754.1"/>
    <property type="molecule type" value="Genomic_DNA"/>
</dbReference>